<keyword evidence="3 4" id="KW-0472">Membrane</keyword>
<dbReference type="OrthoDB" id="182417at2"/>
<dbReference type="InterPro" id="IPR036259">
    <property type="entry name" value="MFS_trans_sf"/>
</dbReference>
<evidence type="ECO:0000256" key="2">
    <source>
        <dbReference type="ARBA" id="ARBA00022989"/>
    </source>
</evidence>
<dbReference type="PANTHER" id="PTHR11360">
    <property type="entry name" value="MONOCARBOXYLATE TRANSPORTER"/>
    <property type="match status" value="1"/>
</dbReference>
<feature type="transmembrane region" description="Helical" evidence="4">
    <location>
        <begin position="21"/>
        <end position="39"/>
    </location>
</feature>
<evidence type="ECO:0000256" key="3">
    <source>
        <dbReference type="ARBA" id="ARBA00023136"/>
    </source>
</evidence>
<feature type="transmembrane region" description="Helical" evidence="4">
    <location>
        <begin position="67"/>
        <end position="86"/>
    </location>
</feature>
<feature type="transmembrane region" description="Helical" evidence="4">
    <location>
        <begin position="392"/>
        <end position="411"/>
    </location>
</feature>
<keyword evidence="2 4" id="KW-1133">Transmembrane helix</keyword>
<feature type="transmembrane region" description="Helical" evidence="4">
    <location>
        <begin position="297"/>
        <end position="315"/>
    </location>
</feature>
<sequence>MKRSKTNSRFLQIINPAKSPIFYGYIILLVGTIGVYFSIPGQTIGVSVFTDPVKDALGLTRNQFSNAYMIGTILSSLTIGRAGVWFDKYGAIIVAFGAAVLLGITVLLCSVSTILSESLATLLNSPSWWIPFGVMIVLFYLLRFSGQGVLTMASRNVIMIWFDAHRGKVNMFTSIALSFGFSSSPLWINYLIEGHGWQQAWQFMGIALLCFSILILLFYKNKPEDHGLHPDGKQSSKPRQQTASVNTYKQFTLKEAKQTRAFWVYGLMLAFNSFFITGLTFHVISIFTTQGYEKEDAIAIFLPASVISVCTSTLFNWLSDKLQLKTLLHLMQFGGIICSIGFLILDSKVGVLLLIIGFGLMGGLFAVLNTVTWPRFYGRDFLGAITSRVMSFLILGSALAPSLFSLCYSYLGSYNPIGYLGLAFVSFLVVASIHAKNPQ</sequence>
<dbReference type="AlphaFoldDB" id="A0A1V6LU43"/>
<dbReference type="PANTHER" id="PTHR11360:SF308">
    <property type="entry name" value="BLL3089 PROTEIN"/>
    <property type="match status" value="1"/>
</dbReference>
<dbReference type="InterPro" id="IPR050327">
    <property type="entry name" value="Proton-linked_MCT"/>
</dbReference>
<dbReference type="GO" id="GO:0022857">
    <property type="term" value="F:transmembrane transporter activity"/>
    <property type="evidence" value="ECO:0007669"/>
    <property type="project" value="InterPro"/>
</dbReference>
<feature type="transmembrane region" description="Helical" evidence="4">
    <location>
        <begin position="351"/>
        <end position="371"/>
    </location>
</feature>
<dbReference type="Gene3D" id="1.20.1250.20">
    <property type="entry name" value="MFS general substrate transporter like domains"/>
    <property type="match status" value="2"/>
</dbReference>
<dbReference type="SUPFAM" id="SSF103473">
    <property type="entry name" value="MFS general substrate transporter"/>
    <property type="match status" value="1"/>
</dbReference>
<feature type="transmembrane region" description="Helical" evidence="4">
    <location>
        <begin position="93"/>
        <end position="116"/>
    </location>
</feature>
<protein>
    <submittedName>
        <fullName evidence="5">MFS transporter</fullName>
    </submittedName>
</protein>
<name>A0A1V6LU43_9FLAO</name>
<keyword evidence="6" id="KW-1185">Reference proteome</keyword>
<feature type="transmembrane region" description="Helical" evidence="4">
    <location>
        <begin position="167"/>
        <end position="188"/>
    </location>
</feature>
<feature type="transmembrane region" description="Helical" evidence="4">
    <location>
        <begin position="262"/>
        <end position="285"/>
    </location>
</feature>
<dbReference type="EMBL" id="MTBC01000003">
    <property type="protein sequence ID" value="OQD43516.1"/>
    <property type="molecule type" value="Genomic_DNA"/>
</dbReference>
<reference evidence="5 6" key="1">
    <citation type="submission" date="2016-12" db="EMBL/GenBank/DDBJ databases">
        <authorList>
            <person name="Song W.-J."/>
            <person name="Kurnit D.M."/>
        </authorList>
    </citation>
    <scope>NUCLEOTIDE SEQUENCE [LARGE SCALE GENOMIC DNA]</scope>
    <source>
        <strain evidence="5 6">HSG9</strain>
    </source>
</reference>
<feature type="transmembrane region" description="Helical" evidence="4">
    <location>
        <begin position="128"/>
        <end position="146"/>
    </location>
</feature>
<dbReference type="RefSeq" id="WP_080318589.1">
    <property type="nucleotide sequence ID" value="NZ_MTBC01000003.1"/>
</dbReference>
<organism evidence="5 6">
    <name type="scientific">Croceivirga radicis</name>
    <dbReference type="NCBI Taxonomy" id="1929488"/>
    <lineage>
        <taxon>Bacteria</taxon>
        <taxon>Pseudomonadati</taxon>
        <taxon>Bacteroidota</taxon>
        <taxon>Flavobacteriia</taxon>
        <taxon>Flavobacteriales</taxon>
        <taxon>Flavobacteriaceae</taxon>
        <taxon>Croceivirga</taxon>
    </lineage>
</organism>
<dbReference type="Proteomes" id="UP000191680">
    <property type="component" value="Unassembled WGS sequence"/>
</dbReference>
<proteinExistence type="predicted"/>
<feature type="transmembrane region" description="Helical" evidence="4">
    <location>
        <begin position="200"/>
        <end position="219"/>
    </location>
</feature>
<accession>A0A1V6LU43</accession>
<keyword evidence="1 4" id="KW-0812">Transmembrane</keyword>
<evidence type="ECO:0000256" key="1">
    <source>
        <dbReference type="ARBA" id="ARBA00022692"/>
    </source>
</evidence>
<evidence type="ECO:0000313" key="6">
    <source>
        <dbReference type="Proteomes" id="UP000191680"/>
    </source>
</evidence>
<evidence type="ECO:0000313" key="5">
    <source>
        <dbReference type="EMBL" id="OQD43516.1"/>
    </source>
</evidence>
<feature type="transmembrane region" description="Helical" evidence="4">
    <location>
        <begin position="417"/>
        <end position="435"/>
    </location>
</feature>
<comment type="caution">
    <text evidence="5">The sequence shown here is derived from an EMBL/GenBank/DDBJ whole genome shotgun (WGS) entry which is preliminary data.</text>
</comment>
<feature type="transmembrane region" description="Helical" evidence="4">
    <location>
        <begin position="327"/>
        <end position="345"/>
    </location>
</feature>
<dbReference type="Pfam" id="PF07690">
    <property type="entry name" value="MFS_1"/>
    <property type="match status" value="1"/>
</dbReference>
<dbReference type="InterPro" id="IPR011701">
    <property type="entry name" value="MFS"/>
</dbReference>
<evidence type="ECO:0000256" key="4">
    <source>
        <dbReference type="SAM" id="Phobius"/>
    </source>
</evidence>
<gene>
    <name evidence="5" type="ORF">BUL40_06720</name>
</gene>